<keyword evidence="9" id="KW-1185">Reference proteome</keyword>
<evidence type="ECO:0008006" key="10">
    <source>
        <dbReference type="Google" id="ProtNLM"/>
    </source>
</evidence>
<evidence type="ECO:0000256" key="4">
    <source>
        <dbReference type="ARBA" id="ARBA00022989"/>
    </source>
</evidence>
<gene>
    <name evidence="8" type="ORF">K7432_004089</name>
</gene>
<dbReference type="InterPro" id="IPR006876">
    <property type="entry name" value="LMBR1-like_membr_prot"/>
</dbReference>
<feature type="transmembrane region" description="Helical" evidence="7">
    <location>
        <begin position="6"/>
        <end position="25"/>
    </location>
</feature>
<feature type="transmembrane region" description="Helical" evidence="7">
    <location>
        <begin position="348"/>
        <end position="366"/>
    </location>
</feature>
<sequence length="655" mass="75295">MTWAIVPICFGIVSLIAFSLITYYGNPKTCPWYVKLAAFVSWTFPFSIVFLVPFDITSTLCQTTADGECNLHFAYLSETLLLGLWRTIYWTMFFLTWATIPLMQNYVLSGGFTFRQKFRGAIRSNLIYYGIIGSIGLVVLIYVIIARKINDRHTLTGFVKAAANSWGMFLVIIFMGHGLVEIPRGLWRSADRRRALRIAEIKATELKENLYDANVELQDVIATVSRVSHKVRPSNELRPYVDQIVEKCPLVSRSTNMEANNARLPREINLKYLNNLHRQVIRVTRQKDRYESQWGYHIERTFLLQDLIENENSADQRFHSTVRPLTNGHYGDLKRALLWWWYIRLQPLLCRVLAIVAGIMSIALVWSEITFMSTKPVLSIFGIIFQAAGNAYGTVEWIAFLTMAYMCICAYTSLFKLKLFNLYALVPNHNTNENSLLFCGAYLCRLTYPLCYNFLNLITYQQDTIFSKFMGEIHLVDKFNDWIPILILLPVLVTLFNIHGRVLGAFSIGEYFEEDEDGSASADMEEGRQLLLEARSAFERKLQGGDRGILFNGRDVESQVAQHGRRPRNSLDVPSVDDDHSAEGSMISRARKSFDKWKRSRSPQPEPEREPLAGNSNLSRFPTLNITTTSRTNHEIRFNFEDDQDDHSLLYGNNR</sequence>
<accession>A0ABR2W596</accession>
<evidence type="ECO:0000256" key="3">
    <source>
        <dbReference type="ARBA" id="ARBA00022692"/>
    </source>
</evidence>
<comment type="caution">
    <text evidence="8">The sequence shown here is derived from an EMBL/GenBank/DDBJ whole genome shotgun (WGS) entry which is preliminary data.</text>
</comment>
<dbReference type="InterPro" id="IPR051584">
    <property type="entry name" value="GPCR-associated_LMBR1"/>
</dbReference>
<comment type="similarity">
    <text evidence="2">Belongs to the LIMR family.</text>
</comment>
<keyword evidence="5 7" id="KW-0472">Membrane</keyword>
<evidence type="ECO:0000256" key="7">
    <source>
        <dbReference type="SAM" id="Phobius"/>
    </source>
</evidence>
<reference evidence="8 9" key="1">
    <citation type="submission" date="2023-04" db="EMBL/GenBank/DDBJ databases">
        <title>Genome of Basidiobolus ranarum AG-B5.</title>
        <authorList>
            <person name="Stajich J.E."/>
            <person name="Carter-House D."/>
            <person name="Gryganskyi A."/>
        </authorList>
    </citation>
    <scope>NUCLEOTIDE SEQUENCE [LARGE SCALE GENOMIC DNA]</scope>
    <source>
        <strain evidence="8 9">AG-B5</strain>
    </source>
</reference>
<feature type="transmembrane region" description="Helical" evidence="7">
    <location>
        <begin position="88"/>
        <end position="114"/>
    </location>
</feature>
<evidence type="ECO:0000256" key="1">
    <source>
        <dbReference type="ARBA" id="ARBA00004141"/>
    </source>
</evidence>
<organism evidence="8 9">
    <name type="scientific">Basidiobolus ranarum</name>
    <dbReference type="NCBI Taxonomy" id="34480"/>
    <lineage>
        <taxon>Eukaryota</taxon>
        <taxon>Fungi</taxon>
        <taxon>Fungi incertae sedis</taxon>
        <taxon>Zoopagomycota</taxon>
        <taxon>Entomophthoromycotina</taxon>
        <taxon>Basidiobolomycetes</taxon>
        <taxon>Basidiobolales</taxon>
        <taxon>Basidiobolaceae</taxon>
        <taxon>Basidiobolus</taxon>
    </lineage>
</organism>
<proteinExistence type="inferred from homology"/>
<comment type="subcellular location">
    <subcellularLocation>
        <location evidence="1">Membrane</location>
        <topology evidence="1">Multi-pass membrane protein</topology>
    </subcellularLocation>
</comment>
<feature type="transmembrane region" description="Helical" evidence="7">
    <location>
        <begin position="126"/>
        <end position="145"/>
    </location>
</feature>
<evidence type="ECO:0000256" key="6">
    <source>
        <dbReference type="SAM" id="MobiDB-lite"/>
    </source>
</evidence>
<feature type="transmembrane region" description="Helical" evidence="7">
    <location>
        <begin position="436"/>
        <end position="459"/>
    </location>
</feature>
<protein>
    <recommendedName>
        <fullName evidence="10">LMBR1-domain-containing protein</fullName>
    </recommendedName>
</protein>
<feature type="transmembrane region" description="Helical" evidence="7">
    <location>
        <begin position="165"/>
        <end position="187"/>
    </location>
</feature>
<evidence type="ECO:0000313" key="8">
    <source>
        <dbReference type="EMBL" id="KAK9720546.1"/>
    </source>
</evidence>
<dbReference type="Pfam" id="PF04791">
    <property type="entry name" value="LMBR1"/>
    <property type="match status" value="1"/>
</dbReference>
<feature type="transmembrane region" description="Helical" evidence="7">
    <location>
        <begin position="32"/>
        <end position="54"/>
    </location>
</feature>
<dbReference type="PANTHER" id="PTHR21355">
    <property type="entry name" value="G-PROTEIN COUPLED RECEPTOR-ASSOCIATED PROTEIN LMBRD2"/>
    <property type="match status" value="1"/>
</dbReference>
<dbReference type="Proteomes" id="UP001479436">
    <property type="component" value="Unassembled WGS sequence"/>
</dbReference>
<feature type="region of interest" description="Disordered" evidence="6">
    <location>
        <begin position="558"/>
        <end position="628"/>
    </location>
</feature>
<feature type="transmembrane region" description="Helical" evidence="7">
    <location>
        <begin position="397"/>
        <end position="415"/>
    </location>
</feature>
<keyword evidence="4 7" id="KW-1133">Transmembrane helix</keyword>
<dbReference type="EMBL" id="JASJQH010007010">
    <property type="protein sequence ID" value="KAK9720546.1"/>
    <property type="molecule type" value="Genomic_DNA"/>
</dbReference>
<feature type="compositionally biased region" description="Polar residues" evidence="6">
    <location>
        <begin position="614"/>
        <end position="628"/>
    </location>
</feature>
<feature type="transmembrane region" description="Helical" evidence="7">
    <location>
        <begin position="479"/>
        <end position="498"/>
    </location>
</feature>
<evidence type="ECO:0000256" key="5">
    <source>
        <dbReference type="ARBA" id="ARBA00023136"/>
    </source>
</evidence>
<name>A0ABR2W596_9FUNG</name>
<evidence type="ECO:0000313" key="9">
    <source>
        <dbReference type="Proteomes" id="UP001479436"/>
    </source>
</evidence>
<keyword evidence="3 7" id="KW-0812">Transmembrane</keyword>
<dbReference type="PANTHER" id="PTHR21355:SF0">
    <property type="entry name" value="G-PROTEIN COUPLED RECEPTOR-ASSOCIATED PROTEIN LMBRD2"/>
    <property type="match status" value="1"/>
</dbReference>
<evidence type="ECO:0000256" key="2">
    <source>
        <dbReference type="ARBA" id="ARBA00010487"/>
    </source>
</evidence>